<dbReference type="InterPro" id="IPR014710">
    <property type="entry name" value="RmlC-like_jellyroll"/>
</dbReference>
<name>L0NG56_9HYPH</name>
<gene>
    <name evidence="6" type="ORF">NT26_2336</name>
</gene>
<dbReference type="Pfam" id="PF13545">
    <property type="entry name" value="HTH_Crp_2"/>
    <property type="match status" value="1"/>
</dbReference>
<dbReference type="SMART" id="SM00419">
    <property type="entry name" value="HTH_CRP"/>
    <property type="match status" value="1"/>
</dbReference>
<dbReference type="KEGG" id="rht:NT26_2336"/>
<organism evidence="6 7">
    <name type="scientific">Pseudorhizobium banfieldiae</name>
    <dbReference type="NCBI Taxonomy" id="1125847"/>
    <lineage>
        <taxon>Bacteria</taxon>
        <taxon>Pseudomonadati</taxon>
        <taxon>Pseudomonadota</taxon>
        <taxon>Alphaproteobacteria</taxon>
        <taxon>Hyphomicrobiales</taxon>
        <taxon>Rhizobiaceae</taxon>
        <taxon>Rhizobium/Agrobacterium group</taxon>
        <taxon>Pseudorhizobium</taxon>
    </lineage>
</organism>
<dbReference type="Gene3D" id="1.10.10.10">
    <property type="entry name" value="Winged helix-like DNA-binding domain superfamily/Winged helix DNA-binding domain"/>
    <property type="match status" value="1"/>
</dbReference>
<keyword evidence="3" id="KW-0804">Transcription</keyword>
<dbReference type="PROSITE" id="PS50042">
    <property type="entry name" value="CNMP_BINDING_3"/>
    <property type="match status" value="1"/>
</dbReference>
<dbReference type="Proteomes" id="UP000010792">
    <property type="component" value="Chromosome"/>
</dbReference>
<sequence>MPNWLDQADFLSALEAPARAVLEPLRLAHVPRGTVLFRPGDEAQAFVILISGRIGVYLTGRSGREMLLYSVAPGQTCVQTTLGVLGQAHYTGEAIAETDVSAVMVPRAQFEALVSSSPVFRNFVFGAFASRLSDLMSLLEQVAFVSVGQRLARTLLERAGPDGEITATHQELAVLIGSAREVVSRRLEALSSKGLVESERGRIRIRNRAGLQRLAGETEPAL</sequence>
<dbReference type="GO" id="GO:0003677">
    <property type="term" value="F:DNA binding"/>
    <property type="evidence" value="ECO:0007669"/>
    <property type="project" value="UniProtKB-KW"/>
</dbReference>
<evidence type="ECO:0000313" key="7">
    <source>
        <dbReference type="Proteomes" id="UP000010792"/>
    </source>
</evidence>
<dbReference type="RefSeq" id="WP_052638893.1">
    <property type="nucleotide sequence ID" value="NZ_FO082820.1"/>
</dbReference>
<evidence type="ECO:0000313" key="6">
    <source>
        <dbReference type="EMBL" id="CCF20060.1"/>
    </source>
</evidence>
<dbReference type="InterPro" id="IPR036388">
    <property type="entry name" value="WH-like_DNA-bd_sf"/>
</dbReference>
<dbReference type="InterPro" id="IPR000595">
    <property type="entry name" value="cNMP-bd_dom"/>
</dbReference>
<dbReference type="GO" id="GO:0003700">
    <property type="term" value="F:DNA-binding transcription factor activity"/>
    <property type="evidence" value="ECO:0007669"/>
    <property type="project" value="TreeGrafter"/>
</dbReference>
<feature type="domain" description="HTH crp-type" evidence="5">
    <location>
        <begin position="145"/>
        <end position="209"/>
    </location>
</feature>
<protein>
    <submittedName>
        <fullName evidence="6">Putative transcriptional regulator, Crp/Fnr family</fullName>
    </submittedName>
</protein>
<evidence type="ECO:0000256" key="1">
    <source>
        <dbReference type="ARBA" id="ARBA00023015"/>
    </source>
</evidence>
<dbReference type="PANTHER" id="PTHR24567:SF74">
    <property type="entry name" value="HTH-TYPE TRANSCRIPTIONAL REGULATOR ARCR"/>
    <property type="match status" value="1"/>
</dbReference>
<dbReference type="SUPFAM" id="SSF46785">
    <property type="entry name" value="Winged helix' DNA-binding domain"/>
    <property type="match status" value="1"/>
</dbReference>
<dbReference type="InterPro" id="IPR050397">
    <property type="entry name" value="Env_Response_Regulators"/>
</dbReference>
<dbReference type="PANTHER" id="PTHR24567">
    <property type="entry name" value="CRP FAMILY TRANSCRIPTIONAL REGULATORY PROTEIN"/>
    <property type="match status" value="1"/>
</dbReference>
<dbReference type="SUPFAM" id="SSF51206">
    <property type="entry name" value="cAMP-binding domain-like"/>
    <property type="match status" value="1"/>
</dbReference>
<evidence type="ECO:0000259" key="4">
    <source>
        <dbReference type="PROSITE" id="PS50042"/>
    </source>
</evidence>
<keyword evidence="1" id="KW-0805">Transcription regulation</keyword>
<dbReference type="InterPro" id="IPR036390">
    <property type="entry name" value="WH_DNA-bd_sf"/>
</dbReference>
<evidence type="ECO:0000256" key="2">
    <source>
        <dbReference type="ARBA" id="ARBA00023125"/>
    </source>
</evidence>
<dbReference type="Pfam" id="PF00027">
    <property type="entry name" value="cNMP_binding"/>
    <property type="match status" value="1"/>
</dbReference>
<dbReference type="STRING" id="1125847.NT26_2336"/>
<dbReference type="OrthoDB" id="9776746at2"/>
<dbReference type="PROSITE" id="PS51063">
    <property type="entry name" value="HTH_CRP_2"/>
    <property type="match status" value="1"/>
</dbReference>
<accession>L0NG56</accession>
<evidence type="ECO:0000256" key="3">
    <source>
        <dbReference type="ARBA" id="ARBA00023163"/>
    </source>
</evidence>
<dbReference type="EMBL" id="FO082820">
    <property type="protein sequence ID" value="CCF20060.1"/>
    <property type="molecule type" value="Genomic_DNA"/>
</dbReference>
<keyword evidence="2" id="KW-0238">DNA-binding</keyword>
<dbReference type="AlphaFoldDB" id="L0NG56"/>
<dbReference type="GO" id="GO:0005829">
    <property type="term" value="C:cytosol"/>
    <property type="evidence" value="ECO:0007669"/>
    <property type="project" value="TreeGrafter"/>
</dbReference>
<reference evidence="6 7" key="1">
    <citation type="journal article" date="2013" name="Genome Biol. Evol.">
        <title>Life in an arsenic-containing gold mine: genome and physiology of the autotrophic arsenite-oxidizing bacterium rhizobium sp. NT-26.</title>
        <authorList>
            <person name="Andres J."/>
            <person name="Arsene-Ploetze F."/>
            <person name="Barbe V."/>
            <person name="Brochier-Armanet C."/>
            <person name="Cleiss-Arnold J."/>
            <person name="Coppee J.Y."/>
            <person name="Dillies M.A."/>
            <person name="Geist"/>
            <person name="L"/>
            <person name="Joublin A."/>
            <person name="Koechler S."/>
            <person name="Lassalle F."/>
            <person name="Marchal M."/>
            <person name="Medigue C."/>
            <person name="Muller D."/>
            <person name="Nesme X."/>
            <person name="Plewniak F."/>
            <person name="Proux C."/>
            <person name="Ramirez-Bahena M.H."/>
            <person name="Schenowitz C."/>
            <person name="Sismeiro O."/>
            <person name="Vallenet D."/>
            <person name="Santini J.M."/>
            <person name="Bertin P.N."/>
        </authorList>
    </citation>
    <scope>NUCLEOTIDE SEQUENCE [LARGE SCALE GENOMIC DNA]</scope>
    <source>
        <strain evidence="6 7">NT-26</strain>
    </source>
</reference>
<keyword evidence="7" id="KW-1185">Reference proteome</keyword>
<dbReference type="CDD" id="cd00038">
    <property type="entry name" value="CAP_ED"/>
    <property type="match status" value="1"/>
</dbReference>
<dbReference type="InterPro" id="IPR012318">
    <property type="entry name" value="HTH_CRP"/>
</dbReference>
<proteinExistence type="predicted"/>
<dbReference type="InterPro" id="IPR018490">
    <property type="entry name" value="cNMP-bd_dom_sf"/>
</dbReference>
<evidence type="ECO:0000259" key="5">
    <source>
        <dbReference type="PROSITE" id="PS51063"/>
    </source>
</evidence>
<dbReference type="Gene3D" id="2.60.120.10">
    <property type="entry name" value="Jelly Rolls"/>
    <property type="match status" value="1"/>
</dbReference>
<feature type="domain" description="Cyclic nucleotide-binding" evidence="4">
    <location>
        <begin position="21"/>
        <end position="131"/>
    </location>
</feature>